<dbReference type="OMA" id="MKQIWIA"/>
<dbReference type="Proteomes" id="UP000002282">
    <property type="component" value="Chromosome 2R"/>
</dbReference>
<dbReference type="HOGENOM" id="CLU_2560706_0_0_1"/>
<organism evidence="2 3">
    <name type="scientific">Drosophila yakuba</name>
    <name type="common">Fruit fly</name>
    <dbReference type="NCBI Taxonomy" id="7245"/>
    <lineage>
        <taxon>Eukaryota</taxon>
        <taxon>Metazoa</taxon>
        <taxon>Ecdysozoa</taxon>
        <taxon>Arthropoda</taxon>
        <taxon>Hexapoda</taxon>
        <taxon>Insecta</taxon>
        <taxon>Pterygota</taxon>
        <taxon>Neoptera</taxon>
        <taxon>Endopterygota</taxon>
        <taxon>Diptera</taxon>
        <taxon>Brachycera</taxon>
        <taxon>Muscomorpha</taxon>
        <taxon>Ephydroidea</taxon>
        <taxon>Drosophilidae</taxon>
        <taxon>Drosophila</taxon>
        <taxon>Sophophora</taxon>
    </lineage>
</organism>
<evidence type="ECO:0008006" key="4">
    <source>
        <dbReference type="Google" id="ProtNLM"/>
    </source>
</evidence>
<name>B4P7X3_DROYA</name>
<dbReference type="EMBL" id="CM000158">
    <property type="protein sequence ID" value="EDW92128.1"/>
    <property type="molecule type" value="Genomic_DNA"/>
</dbReference>
<keyword evidence="3" id="KW-1185">Reference proteome</keyword>
<evidence type="ECO:0000256" key="1">
    <source>
        <dbReference type="SAM" id="MobiDB-lite"/>
    </source>
</evidence>
<dbReference type="PhylomeDB" id="B4P7X3"/>
<protein>
    <recommendedName>
        <fullName evidence="4">Ventrally expressed gene D protein</fullName>
    </recommendedName>
</protein>
<evidence type="ECO:0000313" key="2">
    <source>
        <dbReference type="EMBL" id="EDW92128.1"/>
    </source>
</evidence>
<dbReference type="AlphaFoldDB" id="B4P7X3"/>
<gene>
    <name evidence="2" type="primary">Dyak\GE14181</name>
    <name evidence="2" type="synonym">dyak_GLEANR_14324</name>
    <name evidence="2" type="synonym">GE14181</name>
    <name evidence="2" type="ORF">Dyak_GE14181</name>
</gene>
<proteinExistence type="predicted"/>
<dbReference type="KEGG" id="dya:Dyak_GE14181"/>
<feature type="region of interest" description="Disordered" evidence="1">
    <location>
        <begin position="1"/>
        <end position="31"/>
    </location>
</feature>
<dbReference type="OrthoDB" id="7859821at2759"/>
<reference evidence="2 3" key="2">
    <citation type="journal article" date="2007" name="PLoS Biol.">
        <title>Principles of genome evolution in the Drosophila melanogaster species group.</title>
        <authorList>
            <person name="Ranz J.M."/>
            <person name="Maurin D."/>
            <person name="Chan Y.S."/>
            <person name="von Grotthuss M."/>
            <person name="Hillier L.W."/>
            <person name="Roote J."/>
            <person name="Ashburner M."/>
            <person name="Bergman C.M."/>
        </authorList>
    </citation>
    <scope>NUCLEOTIDE SEQUENCE [LARGE SCALE GENOMIC DNA]</scope>
    <source>
        <strain evidence="3">Tai18E2 / Tucson 14021-0261.01</strain>
    </source>
</reference>
<reference evidence="2 3" key="1">
    <citation type="journal article" date="2007" name="Nature">
        <title>Evolution of genes and genomes on the Drosophila phylogeny.</title>
        <authorList>
            <consortium name="Drosophila 12 Genomes Consortium"/>
            <person name="Clark A.G."/>
            <person name="Eisen M.B."/>
            <person name="Smith D.R."/>
            <person name="Bergman C.M."/>
            <person name="Oliver B."/>
            <person name="Markow T.A."/>
            <person name="Kaufman T.C."/>
            <person name="Kellis M."/>
            <person name="Gelbart W."/>
            <person name="Iyer V.N."/>
            <person name="Pollard D.A."/>
            <person name="Sackton T.B."/>
            <person name="Larracuente A.M."/>
            <person name="Singh N.D."/>
            <person name="Abad J.P."/>
            <person name="Abt D.N."/>
            <person name="Adryan B."/>
            <person name="Aguade M."/>
            <person name="Akashi H."/>
            <person name="Anderson W.W."/>
            <person name="Aquadro C.F."/>
            <person name="Ardell D.H."/>
            <person name="Arguello R."/>
            <person name="Artieri C.G."/>
            <person name="Barbash D.A."/>
            <person name="Barker D."/>
            <person name="Barsanti P."/>
            <person name="Batterham P."/>
            <person name="Batzoglou S."/>
            <person name="Begun D."/>
            <person name="Bhutkar A."/>
            <person name="Blanco E."/>
            <person name="Bosak S.A."/>
            <person name="Bradley R.K."/>
            <person name="Brand A.D."/>
            <person name="Brent M.R."/>
            <person name="Brooks A.N."/>
            <person name="Brown R.H."/>
            <person name="Butlin R.K."/>
            <person name="Caggese C."/>
            <person name="Calvi B.R."/>
            <person name="Bernardo de Carvalho A."/>
            <person name="Caspi A."/>
            <person name="Castrezana S."/>
            <person name="Celniker S.E."/>
            <person name="Chang J.L."/>
            <person name="Chapple C."/>
            <person name="Chatterji S."/>
            <person name="Chinwalla A."/>
            <person name="Civetta A."/>
            <person name="Clifton S.W."/>
            <person name="Comeron J.M."/>
            <person name="Costello J.C."/>
            <person name="Coyne J.A."/>
            <person name="Daub J."/>
            <person name="David R.G."/>
            <person name="Delcher A.L."/>
            <person name="Delehaunty K."/>
            <person name="Do C.B."/>
            <person name="Ebling H."/>
            <person name="Edwards K."/>
            <person name="Eickbush T."/>
            <person name="Evans J.D."/>
            <person name="Filipski A."/>
            <person name="Findeiss S."/>
            <person name="Freyhult E."/>
            <person name="Fulton L."/>
            <person name="Fulton R."/>
            <person name="Garcia A.C."/>
            <person name="Gardiner A."/>
            <person name="Garfield D.A."/>
            <person name="Garvin B.E."/>
            <person name="Gibson G."/>
            <person name="Gilbert D."/>
            <person name="Gnerre S."/>
            <person name="Godfrey J."/>
            <person name="Good R."/>
            <person name="Gotea V."/>
            <person name="Gravely B."/>
            <person name="Greenberg A.J."/>
            <person name="Griffiths-Jones S."/>
            <person name="Gross S."/>
            <person name="Guigo R."/>
            <person name="Gustafson E.A."/>
            <person name="Haerty W."/>
            <person name="Hahn M.W."/>
            <person name="Halligan D.L."/>
            <person name="Halpern A.L."/>
            <person name="Halter G.M."/>
            <person name="Han M.V."/>
            <person name="Heger A."/>
            <person name="Hillier L."/>
            <person name="Hinrichs A.S."/>
            <person name="Holmes I."/>
            <person name="Hoskins R.A."/>
            <person name="Hubisz M.J."/>
            <person name="Hultmark D."/>
            <person name="Huntley M.A."/>
            <person name="Jaffe D.B."/>
            <person name="Jagadeeshan S."/>
            <person name="Jeck W.R."/>
            <person name="Johnson J."/>
            <person name="Jones C.D."/>
            <person name="Jordan W.C."/>
            <person name="Karpen G.H."/>
            <person name="Kataoka E."/>
            <person name="Keightley P.D."/>
            <person name="Kheradpour P."/>
            <person name="Kirkness E.F."/>
            <person name="Koerich L.B."/>
            <person name="Kristiansen K."/>
            <person name="Kudrna D."/>
            <person name="Kulathinal R.J."/>
            <person name="Kumar S."/>
            <person name="Kwok R."/>
            <person name="Lander E."/>
            <person name="Langley C.H."/>
            <person name="Lapoint R."/>
            <person name="Lazzaro B.P."/>
            <person name="Lee S.J."/>
            <person name="Levesque L."/>
            <person name="Li R."/>
            <person name="Lin C.F."/>
            <person name="Lin M.F."/>
            <person name="Lindblad-Toh K."/>
            <person name="Llopart A."/>
            <person name="Long M."/>
            <person name="Low L."/>
            <person name="Lozovsky E."/>
            <person name="Lu J."/>
            <person name="Luo M."/>
            <person name="Machado C.A."/>
            <person name="Makalowski W."/>
            <person name="Marzo M."/>
            <person name="Matsuda M."/>
            <person name="Matzkin L."/>
            <person name="McAllister B."/>
            <person name="McBride C.S."/>
            <person name="McKernan B."/>
            <person name="McKernan K."/>
            <person name="Mendez-Lago M."/>
            <person name="Minx P."/>
            <person name="Mollenhauer M.U."/>
            <person name="Montooth K."/>
            <person name="Mount S.M."/>
            <person name="Mu X."/>
            <person name="Myers E."/>
            <person name="Negre B."/>
            <person name="Newfeld S."/>
            <person name="Nielsen R."/>
            <person name="Noor M.A."/>
            <person name="O'Grady P."/>
            <person name="Pachter L."/>
            <person name="Papaceit M."/>
            <person name="Parisi M.J."/>
            <person name="Parisi M."/>
            <person name="Parts L."/>
            <person name="Pedersen J.S."/>
            <person name="Pesole G."/>
            <person name="Phillippy A.M."/>
            <person name="Ponting C.P."/>
            <person name="Pop M."/>
            <person name="Porcelli D."/>
            <person name="Powell J.R."/>
            <person name="Prohaska S."/>
            <person name="Pruitt K."/>
            <person name="Puig M."/>
            <person name="Quesneville H."/>
            <person name="Ram K.R."/>
            <person name="Rand D."/>
            <person name="Rasmussen M.D."/>
            <person name="Reed L.K."/>
            <person name="Reenan R."/>
            <person name="Reily A."/>
            <person name="Remington K.A."/>
            <person name="Rieger T.T."/>
            <person name="Ritchie M.G."/>
            <person name="Robin C."/>
            <person name="Rogers Y.H."/>
            <person name="Rohde C."/>
            <person name="Rozas J."/>
            <person name="Rubenfield M.J."/>
            <person name="Ruiz A."/>
            <person name="Russo S."/>
            <person name="Salzberg S.L."/>
            <person name="Sanchez-Gracia A."/>
            <person name="Saranga D.J."/>
            <person name="Sato H."/>
            <person name="Schaeffer S.W."/>
            <person name="Schatz M.C."/>
            <person name="Schlenke T."/>
            <person name="Schwartz R."/>
            <person name="Segarra C."/>
            <person name="Singh R.S."/>
            <person name="Sirot L."/>
            <person name="Sirota M."/>
            <person name="Sisneros N.B."/>
            <person name="Smith C.D."/>
            <person name="Smith T.F."/>
            <person name="Spieth J."/>
            <person name="Stage D.E."/>
            <person name="Stark A."/>
            <person name="Stephan W."/>
            <person name="Strausberg R.L."/>
            <person name="Strempel S."/>
            <person name="Sturgill D."/>
            <person name="Sutton G."/>
            <person name="Sutton G.G."/>
            <person name="Tao W."/>
            <person name="Teichmann S."/>
            <person name="Tobari Y.N."/>
            <person name="Tomimura Y."/>
            <person name="Tsolas J.M."/>
            <person name="Valente V.L."/>
            <person name="Venter E."/>
            <person name="Venter J.C."/>
            <person name="Vicario S."/>
            <person name="Vieira F.G."/>
            <person name="Vilella A.J."/>
            <person name="Villasante A."/>
            <person name="Walenz B."/>
            <person name="Wang J."/>
            <person name="Wasserman M."/>
            <person name="Watts T."/>
            <person name="Wilson D."/>
            <person name="Wilson R.K."/>
            <person name="Wing R.A."/>
            <person name="Wolfner M.F."/>
            <person name="Wong A."/>
            <person name="Wong G.K."/>
            <person name="Wu C.I."/>
            <person name="Wu G."/>
            <person name="Yamamoto D."/>
            <person name="Yang H.P."/>
            <person name="Yang S.P."/>
            <person name="Yorke J.A."/>
            <person name="Yoshida K."/>
            <person name="Zdobnov E."/>
            <person name="Zhang P."/>
            <person name="Zhang Y."/>
            <person name="Zimin A.V."/>
            <person name="Baldwin J."/>
            <person name="Abdouelleil A."/>
            <person name="Abdulkadir J."/>
            <person name="Abebe A."/>
            <person name="Abera B."/>
            <person name="Abreu J."/>
            <person name="Acer S.C."/>
            <person name="Aftuck L."/>
            <person name="Alexander A."/>
            <person name="An P."/>
            <person name="Anderson E."/>
            <person name="Anderson S."/>
            <person name="Arachi H."/>
            <person name="Azer M."/>
            <person name="Bachantsang P."/>
            <person name="Barry A."/>
            <person name="Bayul T."/>
            <person name="Berlin A."/>
            <person name="Bessette D."/>
            <person name="Bloom T."/>
            <person name="Blye J."/>
            <person name="Boguslavskiy L."/>
            <person name="Bonnet C."/>
            <person name="Boukhgalter B."/>
            <person name="Bourzgui I."/>
            <person name="Brown A."/>
            <person name="Cahill P."/>
            <person name="Channer S."/>
            <person name="Cheshatsang Y."/>
            <person name="Chuda L."/>
            <person name="Citroen M."/>
            <person name="Collymore A."/>
            <person name="Cooke P."/>
            <person name="Costello M."/>
            <person name="D'Aco K."/>
            <person name="Daza R."/>
            <person name="De Haan G."/>
            <person name="DeGray S."/>
            <person name="DeMaso C."/>
            <person name="Dhargay N."/>
            <person name="Dooley K."/>
            <person name="Dooley E."/>
            <person name="Doricent M."/>
            <person name="Dorje P."/>
            <person name="Dorjee K."/>
            <person name="Dupes A."/>
            <person name="Elong R."/>
            <person name="Falk J."/>
            <person name="Farina A."/>
            <person name="Faro S."/>
            <person name="Ferguson D."/>
            <person name="Fisher S."/>
            <person name="Foley C.D."/>
            <person name="Franke A."/>
            <person name="Friedrich D."/>
            <person name="Gadbois L."/>
            <person name="Gearin G."/>
            <person name="Gearin C.R."/>
            <person name="Giannoukos G."/>
            <person name="Goode T."/>
            <person name="Graham J."/>
            <person name="Grandbois E."/>
            <person name="Grewal S."/>
            <person name="Gyaltsen K."/>
            <person name="Hafez N."/>
            <person name="Hagos B."/>
            <person name="Hall J."/>
            <person name="Henson C."/>
            <person name="Hollinger A."/>
            <person name="Honan T."/>
            <person name="Huard M.D."/>
            <person name="Hughes L."/>
            <person name="Hurhula B."/>
            <person name="Husby M.E."/>
            <person name="Kamat A."/>
            <person name="Kanga B."/>
            <person name="Kashin S."/>
            <person name="Khazanovich D."/>
            <person name="Kisner P."/>
            <person name="Lance K."/>
            <person name="Lara M."/>
            <person name="Lee W."/>
            <person name="Lennon N."/>
            <person name="Letendre F."/>
            <person name="LeVine R."/>
            <person name="Lipovsky A."/>
            <person name="Liu X."/>
            <person name="Liu J."/>
            <person name="Liu S."/>
            <person name="Lokyitsang T."/>
            <person name="Lokyitsang Y."/>
            <person name="Lubonja R."/>
            <person name="Lui A."/>
            <person name="MacDonald P."/>
            <person name="Magnisalis V."/>
            <person name="Maru K."/>
            <person name="Matthews C."/>
            <person name="McCusker W."/>
            <person name="McDonough S."/>
            <person name="Mehta T."/>
            <person name="Meldrim J."/>
            <person name="Meneus L."/>
            <person name="Mihai O."/>
            <person name="Mihalev A."/>
            <person name="Mihova T."/>
            <person name="Mittelman R."/>
            <person name="Mlenga V."/>
            <person name="Montmayeur A."/>
            <person name="Mulrain L."/>
            <person name="Navidi A."/>
            <person name="Naylor J."/>
            <person name="Negash T."/>
            <person name="Nguyen T."/>
            <person name="Nguyen N."/>
            <person name="Nicol R."/>
            <person name="Norbu C."/>
            <person name="Norbu N."/>
            <person name="Novod N."/>
            <person name="O'Neill B."/>
            <person name="Osman S."/>
            <person name="Markiewicz E."/>
            <person name="Oyono O.L."/>
            <person name="Patti C."/>
            <person name="Phunkhang P."/>
            <person name="Pierre F."/>
            <person name="Priest M."/>
            <person name="Raghuraman S."/>
            <person name="Rege F."/>
            <person name="Reyes R."/>
            <person name="Rise C."/>
            <person name="Rogov P."/>
            <person name="Ross K."/>
            <person name="Ryan E."/>
            <person name="Settipalli S."/>
            <person name="Shea T."/>
            <person name="Sherpa N."/>
            <person name="Shi L."/>
            <person name="Shih D."/>
            <person name="Sparrow T."/>
            <person name="Spaulding J."/>
            <person name="Stalker J."/>
            <person name="Stange-Thomann N."/>
            <person name="Stavropoulos S."/>
            <person name="Stone C."/>
            <person name="Strader C."/>
            <person name="Tesfaye S."/>
            <person name="Thomson T."/>
            <person name="Thoulutsang Y."/>
            <person name="Thoulutsang D."/>
            <person name="Topham K."/>
            <person name="Topping I."/>
            <person name="Tsamla T."/>
            <person name="Vassiliev H."/>
            <person name="Vo A."/>
            <person name="Wangchuk T."/>
            <person name="Wangdi T."/>
            <person name="Weiand M."/>
            <person name="Wilkinson J."/>
            <person name="Wilson A."/>
            <person name="Yadav S."/>
            <person name="Young G."/>
            <person name="Yu Q."/>
            <person name="Zembek L."/>
            <person name="Zhong D."/>
            <person name="Zimmer A."/>
            <person name="Zwirko Z."/>
            <person name="Jaffe D.B."/>
            <person name="Alvarez P."/>
            <person name="Brockman W."/>
            <person name="Butler J."/>
            <person name="Chin C."/>
            <person name="Gnerre S."/>
            <person name="Grabherr M."/>
            <person name="Kleber M."/>
            <person name="Mauceli E."/>
            <person name="MacCallum I."/>
        </authorList>
    </citation>
    <scope>NUCLEOTIDE SEQUENCE [LARGE SCALE GENOMIC DNA]</scope>
    <source>
        <strain evidence="3">Tai18E2 / Tucson 14021-0261.01</strain>
    </source>
</reference>
<evidence type="ECO:0000313" key="3">
    <source>
        <dbReference type="Proteomes" id="UP000002282"/>
    </source>
</evidence>
<accession>B4P7X3</accession>
<sequence length="81" mass="9488">MIPHSENPFSSEDTFVEEPQFSEHCGNSRCGQPQTAYEVYHRILLRLQAQKNKESTEANEQELRKQIWIASFTGRPLQYQC</sequence>
<dbReference type="eggNOG" id="ENOG502TCII">
    <property type="taxonomic scope" value="Eukaryota"/>
</dbReference>